<gene>
    <name evidence="2" type="ORF">CC86DRAFT_19771</name>
</gene>
<proteinExistence type="predicted"/>
<accession>A0A6A7A2C6</accession>
<feature type="region of interest" description="Disordered" evidence="1">
    <location>
        <begin position="22"/>
        <end position="80"/>
    </location>
</feature>
<feature type="compositionally biased region" description="Polar residues" evidence="1">
    <location>
        <begin position="68"/>
        <end position="80"/>
    </location>
</feature>
<evidence type="ECO:0000313" key="3">
    <source>
        <dbReference type="Proteomes" id="UP000799424"/>
    </source>
</evidence>
<dbReference type="AlphaFoldDB" id="A0A6A7A2C6"/>
<reference evidence="2" key="1">
    <citation type="journal article" date="2020" name="Stud. Mycol.">
        <title>101 Dothideomycetes genomes: a test case for predicting lifestyles and emergence of pathogens.</title>
        <authorList>
            <person name="Haridas S."/>
            <person name="Albert R."/>
            <person name="Binder M."/>
            <person name="Bloem J."/>
            <person name="Labutti K."/>
            <person name="Salamov A."/>
            <person name="Andreopoulos B."/>
            <person name="Baker S."/>
            <person name="Barry K."/>
            <person name="Bills G."/>
            <person name="Bluhm B."/>
            <person name="Cannon C."/>
            <person name="Castanera R."/>
            <person name="Culley D."/>
            <person name="Daum C."/>
            <person name="Ezra D."/>
            <person name="Gonzalez J."/>
            <person name="Henrissat B."/>
            <person name="Kuo A."/>
            <person name="Liang C."/>
            <person name="Lipzen A."/>
            <person name="Lutzoni F."/>
            <person name="Magnuson J."/>
            <person name="Mondo S."/>
            <person name="Nolan M."/>
            <person name="Ohm R."/>
            <person name="Pangilinan J."/>
            <person name="Park H.-J."/>
            <person name="Ramirez L."/>
            <person name="Alfaro M."/>
            <person name="Sun H."/>
            <person name="Tritt A."/>
            <person name="Yoshinaga Y."/>
            <person name="Zwiers L.-H."/>
            <person name="Turgeon B."/>
            <person name="Goodwin S."/>
            <person name="Spatafora J."/>
            <person name="Crous P."/>
            <person name="Grigoriev I."/>
        </authorList>
    </citation>
    <scope>NUCLEOTIDE SEQUENCE</scope>
    <source>
        <strain evidence="2">CBS 113818</strain>
    </source>
</reference>
<dbReference type="Proteomes" id="UP000799424">
    <property type="component" value="Unassembled WGS sequence"/>
</dbReference>
<protein>
    <submittedName>
        <fullName evidence="2">Uncharacterized protein</fullName>
    </submittedName>
</protein>
<name>A0A6A7A2C6_9PLEO</name>
<keyword evidence="3" id="KW-1185">Reference proteome</keyword>
<feature type="compositionally biased region" description="Pro residues" evidence="1">
    <location>
        <begin position="45"/>
        <end position="56"/>
    </location>
</feature>
<dbReference type="EMBL" id="MU006225">
    <property type="protein sequence ID" value="KAF2826695.1"/>
    <property type="molecule type" value="Genomic_DNA"/>
</dbReference>
<evidence type="ECO:0000313" key="2">
    <source>
        <dbReference type="EMBL" id="KAF2826695.1"/>
    </source>
</evidence>
<sequence length="164" mass="18666">MFWLSRRRRYWKEYDHVISPPLDLLPRAPRPPQPPAAASTSRQPSPQPPPSPPSSIFPPTHAMAGPPTSRSSNIFPSTHAMTGPPLEGTYLCHHCRQYHSGAHQYYVGRGPCGHVYCEECEVLNSGAKRSLRLTDREDNVRVNERRDRTERGDELGLWLDEIWS</sequence>
<evidence type="ECO:0000256" key="1">
    <source>
        <dbReference type="SAM" id="MobiDB-lite"/>
    </source>
</evidence>
<organism evidence="2 3">
    <name type="scientific">Ophiobolus disseminans</name>
    <dbReference type="NCBI Taxonomy" id="1469910"/>
    <lineage>
        <taxon>Eukaryota</taxon>
        <taxon>Fungi</taxon>
        <taxon>Dikarya</taxon>
        <taxon>Ascomycota</taxon>
        <taxon>Pezizomycotina</taxon>
        <taxon>Dothideomycetes</taxon>
        <taxon>Pleosporomycetidae</taxon>
        <taxon>Pleosporales</taxon>
        <taxon>Pleosporineae</taxon>
        <taxon>Phaeosphaeriaceae</taxon>
        <taxon>Ophiobolus</taxon>
    </lineage>
</organism>